<protein>
    <submittedName>
        <fullName evidence="4">Phosphate/phosphonate ABC transport system periplasmic phosphonate-binding protein</fullName>
    </submittedName>
</protein>
<dbReference type="AlphaFoldDB" id="A0A069RFC0"/>
<dbReference type="OrthoDB" id="9764656at2"/>
<dbReference type="InterPro" id="IPR030836">
    <property type="entry name" value="ABC_peri_PhnD-like"/>
</dbReference>
<dbReference type="GO" id="GO:0055085">
    <property type="term" value="P:transmembrane transport"/>
    <property type="evidence" value="ECO:0007669"/>
    <property type="project" value="InterPro"/>
</dbReference>
<dbReference type="EMBL" id="JJMM01000010">
    <property type="protein sequence ID" value="KDR95729.1"/>
    <property type="molecule type" value="Genomic_DNA"/>
</dbReference>
<feature type="signal peptide" evidence="3">
    <location>
        <begin position="1"/>
        <end position="21"/>
    </location>
</feature>
<reference evidence="4 5" key="1">
    <citation type="submission" date="2014-03" db="EMBL/GenBank/DDBJ databases">
        <title>Genome sequence of Clostridium litorale W6, DSM 5388.</title>
        <authorList>
            <person name="Poehlein A."/>
            <person name="Jagirdar A."/>
            <person name="Khonsari B."/>
            <person name="Chibani C.M."/>
            <person name="Gutierrez Gutierrez D.A."/>
            <person name="Davydova E."/>
            <person name="Alghaithi H.S."/>
            <person name="Nair K.P."/>
            <person name="Dhamotharan K."/>
            <person name="Chandran L."/>
            <person name="G W."/>
            <person name="Daniel R."/>
        </authorList>
    </citation>
    <scope>NUCLEOTIDE SEQUENCE [LARGE SCALE GENOMIC DNA]</scope>
    <source>
        <strain evidence="4 5">W6</strain>
    </source>
</reference>
<evidence type="ECO:0000256" key="3">
    <source>
        <dbReference type="SAM" id="SignalP"/>
    </source>
</evidence>
<organism evidence="4 5">
    <name type="scientific">Peptoclostridium litorale DSM 5388</name>
    <dbReference type="NCBI Taxonomy" id="1121324"/>
    <lineage>
        <taxon>Bacteria</taxon>
        <taxon>Bacillati</taxon>
        <taxon>Bacillota</taxon>
        <taxon>Clostridia</taxon>
        <taxon>Peptostreptococcales</taxon>
        <taxon>Peptoclostridiaceae</taxon>
        <taxon>Peptoclostridium</taxon>
    </lineage>
</organism>
<dbReference type="NCBIfam" id="TIGR01098">
    <property type="entry name" value="3A0109s03R"/>
    <property type="match status" value="1"/>
</dbReference>
<dbReference type="PANTHER" id="PTHR35841">
    <property type="entry name" value="PHOSPHONATES-BINDING PERIPLASMIC PROTEIN"/>
    <property type="match status" value="1"/>
</dbReference>
<dbReference type="STRING" id="1121324.CLIT_10c04560"/>
<dbReference type="InterPro" id="IPR005770">
    <property type="entry name" value="PhnD"/>
</dbReference>
<dbReference type="PANTHER" id="PTHR35841:SF1">
    <property type="entry name" value="PHOSPHONATES-BINDING PERIPLASMIC PROTEIN"/>
    <property type="match status" value="1"/>
</dbReference>
<evidence type="ECO:0000313" key="5">
    <source>
        <dbReference type="Proteomes" id="UP000027946"/>
    </source>
</evidence>
<dbReference type="Pfam" id="PF12974">
    <property type="entry name" value="Phosphonate-bd"/>
    <property type="match status" value="1"/>
</dbReference>
<comment type="caution">
    <text evidence="4">The sequence shown here is derived from an EMBL/GenBank/DDBJ whole genome shotgun (WGS) entry which is preliminary data.</text>
</comment>
<accession>A0A069RFC0</accession>
<keyword evidence="2 3" id="KW-0732">Signal</keyword>
<dbReference type="RefSeq" id="WP_038264222.1">
    <property type="nucleotide sequence ID" value="NZ_FSRH01000011.1"/>
</dbReference>
<comment type="similarity">
    <text evidence="1">Belongs to the phosphate/phosphite/phosphonate binding protein family.</text>
</comment>
<evidence type="ECO:0000313" key="4">
    <source>
        <dbReference type="EMBL" id="KDR95729.1"/>
    </source>
</evidence>
<name>A0A069RFC0_PEPLI</name>
<dbReference type="SUPFAM" id="SSF53850">
    <property type="entry name" value="Periplasmic binding protein-like II"/>
    <property type="match status" value="1"/>
</dbReference>
<sequence length="298" mass="32527">MKKIIALLMSLAMLFSLTACSGKDDSNDTASSGEAPVLKIAGIPDQEVSEMEQGFNDLATYLSEKTGLEVEYVPVADYSAVVTGFERGDIHLAWFGGLTGVQARNMVPDAQAIAQGPRDEKFHSVFIAQKGLGIKSLEDLKGKSFTFGSESSTSGHLMPRYFLMESGIDADSDFDGKPNYSGSHDKTYTLVESGAFNAGALNEAVWEGAVEENKVDLDKVEAFYTTPDFYDYNWSVNNLDDAFGEGTNEKIKQALLSIGDEQPDNYILKLLKTDKFIEASNDNYDAIEKVAKEIGIIK</sequence>
<dbReference type="Proteomes" id="UP000027946">
    <property type="component" value="Unassembled WGS sequence"/>
</dbReference>
<evidence type="ECO:0000256" key="1">
    <source>
        <dbReference type="ARBA" id="ARBA00007162"/>
    </source>
</evidence>
<evidence type="ECO:0000256" key="2">
    <source>
        <dbReference type="ARBA" id="ARBA00022729"/>
    </source>
</evidence>
<feature type="chain" id="PRO_5039595722" evidence="3">
    <location>
        <begin position="22"/>
        <end position="298"/>
    </location>
</feature>
<dbReference type="Gene3D" id="3.40.190.10">
    <property type="entry name" value="Periplasmic binding protein-like II"/>
    <property type="match status" value="2"/>
</dbReference>
<gene>
    <name evidence="4" type="ORF">CLIT_10c04560</name>
</gene>
<proteinExistence type="inferred from homology"/>
<dbReference type="PROSITE" id="PS51257">
    <property type="entry name" value="PROKAR_LIPOPROTEIN"/>
    <property type="match status" value="1"/>
</dbReference>
<dbReference type="NCBIfam" id="TIGR04553">
    <property type="entry name" value="ABC_peri_selen"/>
    <property type="match status" value="1"/>
</dbReference>
<dbReference type="eggNOG" id="COG3221">
    <property type="taxonomic scope" value="Bacteria"/>
</dbReference>
<dbReference type="GO" id="GO:0043190">
    <property type="term" value="C:ATP-binding cassette (ABC) transporter complex"/>
    <property type="evidence" value="ECO:0007669"/>
    <property type="project" value="InterPro"/>
</dbReference>
<keyword evidence="5" id="KW-1185">Reference proteome</keyword>